<keyword evidence="1" id="KW-0732">Signal</keyword>
<dbReference type="KEGG" id="pcon:B0A89_05615"/>
<evidence type="ECO:0000256" key="1">
    <source>
        <dbReference type="SAM" id="SignalP"/>
    </source>
</evidence>
<name>A0A1W6CWI2_9RHOB</name>
<reference evidence="3 4" key="1">
    <citation type="submission" date="2017-03" db="EMBL/GenBank/DDBJ databases">
        <title>Genome sequence of Paracoccus contaminans isolated from a water microcosm.</title>
        <authorList>
            <person name="Aurass P."/>
            <person name="Karste S."/>
            <person name="Trost E."/>
            <person name="Glaeser S.P."/>
            <person name="Kaempfer P."/>
            <person name="Flieger A."/>
        </authorList>
    </citation>
    <scope>NUCLEOTIDE SEQUENCE [LARGE SCALE GENOMIC DNA]</scope>
    <source>
        <strain evidence="4">RKI 16-01929T\LMG 29738T\CCM 8701T\CIP 111112T</strain>
    </source>
</reference>
<dbReference type="InterPro" id="IPR001763">
    <property type="entry name" value="Rhodanese-like_dom"/>
</dbReference>
<dbReference type="EMBL" id="CP020612">
    <property type="protein sequence ID" value="ARJ69175.1"/>
    <property type="molecule type" value="Genomic_DNA"/>
</dbReference>
<keyword evidence="4" id="KW-1185">Reference proteome</keyword>
<dbReference type="NCBIfam" id="TIGR03865">
    <property type="entry name" value="PQQ_CXXCW"/>
    <property type="match status" value="1"/>
</dbReference>
<organism evidence="3 4">
    <name type="scientific">Paracoccus contaminans</name>
    <dbReference type="NCBI Taxonomy" id="1945662"/>
    <lineage>
        <taxon>Bacteria</taxon>
        <taxon>Pseudomonadati</taxon>
        <taxon>Pseudomonadota</taxon>
        <taxon>Alphaproteobacteria</taxon>
        <taxon>Rhodobacterales</taxon>
        <taxon>Paracoccaceae</taxon>
        <taxon>Paracoccus</taxon>
    </lineage>
</organism>
<gene>
    <name evidence="3" type="ORF">B0A89_05615</name>
</gene>
<dbReference type="SUPFAM" id="SSF52821">
    <property type="entry name" value="Rhodanese/Cell cycle control phosphatase"/>
    <property type="match status" value="1"/>
</dbReference>
<dbReference type="RefSeq" id="WP_085377291.1">
    <property type="nucleotide sequence ID" value="NZ_CP020612.1"/>
</dbReference>
<evidence type="ECO:0000259" key="2">
    <source>
        <dbReference type="PROSITE" id="PS50206"/>
    </source>
</evidence>
<proteinExistence type="predicted"/>
<dbReference type="Gene3D" id="3.40.250.10">
    <property type="entry name" value="Rhodanese-like domain"/>
    <property type="match status" value="1"/>
</dbReference>
<dbReference type="STRING" id="1945662.B0A89_05615"/>
<evidence type="ECO:0000313" key="4">
    <source>
        <dbReference type="Proteomes" id="UP000193017"/>
    </source>
</evidence>
<dbReference type="AlphaFoldDB" id="A0A1W6CWI2"/>
<dbReference type="InterPro" id="IPR022376">
    <property type="entry name" value="PQQ_CXXCW"/>
</dbReference>
<accession>A0A1W6CWI2</accession>
<dbReference type="OrthoDB" id="176845at2"/>
<sequence length="182" mass="18972">MRMAWPLAVLAAGLAPAPVTALADPSVPEPAGYRSEPYRAPVPDSLAGATVLDAAGVAAWQQAGAVLIDALPALSRPDGLPAGTLWRAPPHESLPGAVWLAGMGYDRLSPADERRFADALDRLTGGDKGAALVFFCKADCWMGWNAAKRALAWGHARVGWFPQGVEGWTASGRTLAPVEPAP</sequence>
<feature type="domain" description="Rhodanese" evidence="2">
    <location>
        <begin position="45"/>
        <end position="177"/>
    </location>
</feature>
<evidence type="ECO:0000313" key="3">
    <source>
        <dbReference type="EMBL" id="ARJ69175.1"/>
    </source>
</evidence>
<feature type="signal peptide" evidence="1">
    <location>
        <begin position="1"/>
        <end position="23"/>
    </location>
</feature>
<dbReference type="PROSITE" id="PS50206">
    <property type="entry name" value="RHODANESE_3"/>
    <property type="match status" value="1"/>
</dbReference>
<dbReference type="InterPro" id="IPR036873">
    <property type="entry name" value="Rhodanese-like_dom_sf"/>
</dbReference>
<feature type="chain" id="PRO_5012438960" evidence="1">
    <location>
        <begin position="24"/>
        <end position="182"/>
    </location>
</feature>
<protein>
    <submittedName>
        <fullName evidence="3">Rhodanese</fullName>
    </submittedName>
</protein>
<dbReference type="Proteomes" id="UP000193017">
    <property type="component" value="Chromosome"/>
</dbReference>